<feature type="domain" description="C2" evidence="3">
    <location>
        <begin position="222"/>
        <end position="355"/>
    </location>
</feature>
<proteinExistence type="inferred from homology"/>
<dbReference type="SUPFAM" id="SSF49785">
    <property type="entry name" value="Galactose-binding domain-like"/>
    <property type="match status" value="1"/>
</dbReference>
<comment type="caution">
    <text evidence="5">The sequence shown here is derived from an EMBL/GenBank/DDBJ whole genome shotgun (WGS) entry which is preliminary data.</text>
</comment>
<gene>
    <name evidence="5" type="ORF">PEVE_00031609</name>
</gene>
<name>A0ABN8SWU3_9CNID</name>
<dbReference type="InterPro" id="IPR038680">
    <property type="entry name" value="PAW_sf"/>
</dbReference>
<feature type="region of interest" description="Disordered" evidence="2">
    <location>
        <begin position="477"/>
        <end position="512"/>
    </location>
</feature>
<dbReference type="Proteomes" id="UP001159427">
    <property type="component" value="Unassembled WGS sequence"/>
</dbReference>
<dbReference type="InterPro" id="IPR008979">
    <property type="entry name" value="Galactose-bd-like_sf"/>
</dbReference>
<dbReference type="SMART" id="SM00239">
    <property type="entry name" value="C2"/>
    <property type="match status" value="1"/>
</dbReference>
<dbReference type="InterPro" id="IPR000008">
    <property type="entry name" value="C2_dom"/>
</dbReference>
<evidence type="ECO:0000313" key="6">
    <source>
        <dbReference type="Proteomes" id="UP001159427"/>
    </source>
</evidence>
<protein>
    <recommendedName>
        <fullName evidence="7">C2 domain-containing protein</fullName>
    </recommendedName>
</protein>
<dbReference type="SMART" id="SM00613">
    <property type="entry name" value="PAW"/>
    <property type="match status" value="1"/>
</dbReference>
<comment type="similarity">
    <text evidence="1">Belongs to the transglutaminase-like superfamily. PNGase family.</text>
</comment>
<reference evidence="5 6" key="1">
    <citation type="submission" date="2022-05" db="EMBL/GenBank/DDBJ databases">
        <authorList>
            <consortium name="Genoscope - CEA"/>
            <person name="William W."/>
        </authorList>
    </citation>
    <scope>NUCLEOTIDE SEQUENCE [LARGE SCALE GENOMIC DNA]</scope>
</reference>
<dbReference type="InterPro" id="IPR035892">
    <property type="entry name" value="C2_domain_sf"/>
</dbReference>
<feature type="compositionally biased region" description="Basic and acidic residues" evidence="2">
    <location>
        <begin position="591"/>
        <end position="611"/>
    </location>
</feature>
<dbReference type="PANTHER" id="PTHR45716:SF2">
    <property type="entry name" value="BITESIZE, ISOFORM I"/>
    <property type="match status" value="1"/>
</dbReference>
<evidence type="ECO:0000256" key="1">
    <source>
        <dbReference type="PROSITE-ProRule" id="PRU00731"/>
    </source>
</evidence>
<dbReference type="PANTHER" id="PTHR45716">
    <property type="entry name" value="BITESIZE, ISOFORM I"/>
    <property type="match status" value="1"/>
</dbReference>
<evidence type="ECO:0000256" key="2">
    <source>
        <dbReference type="SAM" id="MobiDB-lite"/>
    </source>
</evidence>
<dbReference type="PROSITE" id="PS51398">
    <property type="entry name" value="PAW"/>
    <property type="match status" value="1"/>
</dbReference>
<evidence type="ECO:0000313" key="5">
    <source>
        <dbReference type="EMBL" id="CAH3196014.1"/>
    </source>
</evidence>
<evidence type="ECO:0008006" key="7">
    <source>
        <dbReference type="Google" id="ProtNLM"/>
    </source>
</evidence>
<dbReference type="Pfam" id="PF04721">
    <property type="entry name" value="PAW"/>
    <property type="match status" value="1"/>
</dbReference>
<dbReference type="InterPro" id="IPR006588">
    <property type="entry name" value="Peptide_N_glycanase_PAW_dom"/>
</dbReference>
<feature type="domain" description="PAW" evidence="4">
    <location>
        <begin position="1"/>
        <end position="205"/>
    </location>
</feature>
<feature type="region of interest" description="Disordered" evidence="2">
    <location>
        <begin position="411"/>
        <end position="431"/>
    </location>
</feature>
<feature type="region of interest" description="Disordered" evidence="2">
    <location>
        <begin position="583"/>
        <end position="630"/>
    </location>
</feature>
<keyword evidence="6" id="KW-1185">Reference proteome</keyword>
<dbReference type="SUPFAM" id="SSF49562">
    <property type="entry name" value="C2 domain (Calcium/lipid-binding domain, CaLB)"/>
    <property type="match status" value="1"/>
</dbReference>
<evidence type="ECO:0000259" key="4">
    <source>
        <dbReference type="PROSITE" id="PS51398"/>
    </source>
</evidence>
<dbReference type="Gene3D" id="2.60.40.150">
    <property type="entry name" value="C2 domain"/>
    <property type="match status" value="1"/>
</dbReference>
<feature type="region of interest" description="Disordered" evidence="2">
    <location>
        <begin position="536"/>
        <end position="555"/>
    </location>
</feature>
<dbReference type="Gene3D" id="2.60.120.1020">
    <property type="entry name" value="Peptide N glycanase, PAW domain"/>
    <property type="match status" value="1"/>
</dbReference>
<dbReference type="EMBL" id="CALNXI010004534">
    <property type="protein sequence ID" value="CAH3196014.1"/>
    <property type="molecule type" value="Genomic_DNA"/>
</dbReference>
<evidence type="ECO:0000259" key="3">
    <source>
        <dbReference type="PROSITE" id="PS50004"/>
    </source>
</evidence>
<sequence>MSRWKQVSSLVHNKTLVSSFGQRASYTFTPNKEEVIESRFRLRYSTTCDSYYRDWFDTIDPSSKGVIPGWDKAMFSVDNVRRHLNEDIGQVYLERVPGSSTGCIKWHIDFGCCGLLVEEVTLRLSCIEEYGGEITVTMTGITGQNHVRYTVGSDYVTYTELQNSPELTLAVHFVGEADQVTQLFPQNILGGMGYPLDIQVILKQPLSSLGRPRILVGLLYSSSQETEVDARHYKQNTSNQSSQGFLHIHLFRGRDLPQGKPGSTETFSKCYLLPDAKKTTKCRTKARKGKDPYWNEQYLVVGINYHEIKRRALEICIADSRTSVGKKAKFIGGLRLSLGYEAVVSAQTKQVNQVLRFLKLKGAAGEKKDLQRKVSFSDKETVIGSVNSSSMKWKKAAWTHVATECSVDMNRNEENGEKVETTKEQESAADREDIKIVNNNENDAKKESHKRVSYSSSAEEIPTVWYSAPDLAENQEKVPVTSVTRPERNSTDTSCFHTGIYNATHDGESEERRRLDLANQRLLQSLMSSIKELEFVPSPGNEEQSPGQRVNDSKQDEIKRGIEENAIVLNVIRKENNITKAESEDLNCTKSSEHSRHENDHGSNKEDKEEVCTPTEAPNEEISTTETKKTGKVEIDAEALESENISLEKETVKAFTVSKEIKRSSSFNLKDFGKKLGLRQRIKSGEDNGLNANFETKADKVMLDAQGLEITQWKLMVERPKEWHYCWHILRSEMTILH</sequence>
<feature type="compositionally biased region" description="Polar residues" evidence="2">
    <location>
        <begin position="541"/>
        <end position="550"/>
    </location>
</feature>
<organism evidence="5 6">
    <name type="scientific">Porites evermanni</name>
    <dbReference type="NCBI Taxonomy" id="104178"/>
    <lineage>
        <taxon>Eukaryota</taxon>
        <taxon>Metazoa</taxon>
        <taxon>Cnidaria</taxon>
        <taxon>Anthozoa</taxon>
        <taxon>Hexacorallia</taxon>
        <taxon>Scleractinia</taxon>
        <taxon>Fungiina</taxon>
        <taxon>Poritidae</taxon>
        <taxon>Porites</taxon>
    </lineage>
</organism>
<dbReference type="PROSITE" id="PS50004">
    <property type="entry name" value="C2"/>
    <property type="match status" value="1"/>
</dbReference>
<accession>A0ABN8SWU3</accession>